<evidence type="ECO:0000313" key="20">
    <source>
        <dbReference type="Proteomes" id="UP000274346"/>
    </source>
</evidence>
<evidence type="ECO:0000256" key="12">
    <source>
        <dbReference type="ARBA" id="ARBA00023065"/>
    </source>
</evidence>
<dbReference type="Proteomes" id="UP000274346">
    <property type="component" value="Chromosome"/>
</dbReference>
<keyword evidence="14 16" id="KW-0472">Membrane</keyword>
<evidence type="ECO:0000256" key="17">
    <source>
        <dbReference type="PIRNR" id="PIRNR009437"/>
    </source>
</evidence>
<keyword evidence="2 16" id="KW-1003">Cell membrane</keyword>
<dbReference type="PANTHER" id="PTHR37838">
    <property type="entry name" value="NA(+)-TRANSLOCATING NADH-QUINONE REDUCTASE SUBUNIT C"/>
    <property type="match status" value="1"/>
</dbReference>
<evidence type="ECO:0000259" key="18">
    <source>
        <dbReference type="SMART" id="SM00900"/>
    </source>
</evidence>
<dbReference type="GO" id="GO:0010181">
    <property type="term" value="F:FMN binding"/>
    <property type="evidence" value="ECO:0007669"/>
    <property type="project" value="UniProtKB-UniRule"/>
</dbReference>
<keyword evidence="13 16" id="KW-0830">Ubiquinone</keyword>
<evidence type="ECO:0000256" key="5">
    <source>
        <dbReference type="ARBA" id="ARBA00022630"/>
    </source>
</evidence>
<evidence type="ECO:0000256" key="11">
    <source>
        <dbReference type="ARBA" id="ARBA00023053"/>
    </source>
</evidence>
<gene>
    <name evidence="19" type="primary">nqrC_1</name>
    <name evidence="16" type="synonym">nqrC</name>
    <name evidence="19" type="ORF">NCTC13098_03137</name>
</gene>
<evidence type="ECO:0000256" key="16">
    <source>
        <dbReference type="HAMAP-Rule" id="MF_00427"/>
    </source>
</evidence>
<evidence type="ECO:0000256" key="8">
    <source>
        <dbReference type="ARBA" id="ARBA00022967"/>
    </source>
</evidence>
<keyword evidence="3" id="KW-0997">Cell inner membrane</keyword>
<keyword evidence="8 16" id="KW-1278">Translocase</keyword>
<dbReference type="GO" id="GO:0006814">
    <property type="term" value="P:sodium ion transport"/>
    <property type="evidence" value="ECO:0007669"/>
    <property type="project" value="UniProtKB-UniRule"/>
</dbReference>
<dbReference type="SMART" id="SM00900">
    <property type="entry name" value="FMN_bind"/>
    <property type="match status" value="1"/>
</dbReference>
<keyword evidence="15 16" id="KW-0739">Sodium transport</keyword>
<feature type="modified residue" description="FMN phosphoryl threonine" evidence="16">
    <location>
        <position position="218"/>
    </location>
</feature>
<dbReference type="AlphaFoldDB" id="A0A3P8IX67"/>
<proteinExistence type="inferred from homology"/>
<keyword evidence="11 16" id="KW-0915">Sodium</keyword>
<comment type="similarity">
    <text evidence="16 17">Belongs to the NqrC family.</text>
</comment>
<comment type="function">
    <text evidence="16">NQR complex catalyzes the reduction of ubiquinone-1 to ubiquinol by two successive reactions, coupled with the transport of Na(+) ions from the cytoplasm to the periplasm. NqrA to NqrE are probably involved in the second step, the conversion of ubisemiquinone to ubiquinol.</text>
</comment>
<evidence type="ECO:0000256" key="15">
    <source>
        <dbReference type="ARBA" id="ARBA00023201"/>
    </source>
</evidence>
<organism evidence="19 20">
    <name type="scientific">Raoultella terrigena</name>
    <name type="common">Klebsiella terrigena</name>
    <dbReference type="NCBI Taxonomy" id="577"/>
    <lineage>
        <taxon>Bacteria</taxon>
        <taxon>Pseudomonadati</taxon>
        <taxon>Pseudomonadota</taxon>
        <taxon>Gammaproteobacteria</taxon>
        <taxon>Enterobacterales</taxon>
        <taxon>Enterobacteriaceae</taxon>
        <taxon>Klebsiella/Raoultella group</taxon>
        <taxon>Raoultella</taxon>
    </lineage>
</organism>
<evidence type="ECO:0000256" key="14">
    <source>
        <dbReference type="ARBA" id="ARBA00023136"/>
    </source>
</evidence>
<dbReference type="Pfam" id="PF04205">
    <property type="entry name" value="FMN_bind"/>
    <property type="match status" value="1"/>
</dbReference>
<comment type="subcellular location">
    <subcellularLocation>
        <location evidence="16">Cell membrane</location>
        <topology evidence="16">Single-pass membrane protein</topology>
    </subcellularLocation>
</comment>
<name>A0A3P8IX67_RAOTE</name>
<evidence type="ECO:0000256" key="6">
    <source>
        <dbReference type="ARBA" id="ARBA00022643"/>
    </source>
</evidence>
<comment type="cofactor">
    <cofactor evidence="16 17">
        <name>FMN</name>
        <dbReference type="ChEBI" id="CHEBI:58210"/>
    </cofactor>
</comment>
<keyword evidence="5 16" id="KW-0285">Flavoprotein</keyword>
<comment type="subunit">
    <text evidence="16 17">Composed of six subunits; NqrA, NqrB, NqrC, NqrD, NqrE and NqrF.</text>
</comment>
<evidence type="ECO:0000256" key="2">
    <source>
        <dbReference type="ARBA" id="ARBA00022475"/>
    </source>
</evidence>
<evidence type="ECO:0000256" key="4">
    <source>
        <dbReference type="ARBA" id="ARBA00022553"/>
    </source>
</evidence>
<evidence type="ECO:0000256" key="10">
    <source>
        <dbReference type="ARBA" id="ARBA00023027"/>
    </source>
</evidence>
<accession>A0A3P8IX67</accession>
<keyword evidence="7 16" id="KW-0812">Transmembrane</keyword>
<comment type="catalytic activity">
    <reaction evidence="16 17">
        <text>a ubiquinone + n Na(+)(in) + NADH + H(+) = a ubiquinol + n Na(+)(out) + NAD(+)</text>
        <dbReference type="Rhea" id="RHEA:47748"/>
        <dbReference type="Rhea" id="RHEA-COMP:9565"/>
        <dbReference type="Rhea" id="RHEA-COMP:9566"/>
        <dbReference type="ChEBI" id="CHEBI:15378"/>
        <dbReference type="ChEBI" id="CHEBI:16389"/>
        <dbReference type="ChEBI" id="CHEBI:17976"/>
        <dbReference type="ChEBI" id="CHEBI:29101"/>
        <dbReference type="ChEBI" id="CHEBI:57540"/>
        <dbReference type="ChEBI" id="CHEBI:57945"/>
        <dbReference type="EC" id="7.2.1.1"/>
    </reaction>
</comment>
<keyword evidence="4 16" id="KW-0597">Phosphoprotein</keyword>
<dbReference type="HAMAP" id="MF_00427">
    <property type="entry name" value="NqrC"/>
    <property type="match status" value="1"/>
</dbReference>
<reference evidence="19 20" key="1">
    <citation type="submission" date="2018-12" db="EMBL/GenBank/DDBJ databases">
        <authorList>
            <consortium name="Pathogen Informatics"/>
        </authorList>
    </citation>
    <scope>NUCLEOTIDE SEQUENCE [LARGE SCALE GENOMIC DNA]</scope>
    <source>
        <strain evidence="19 20">NCTC13098</strain>
    </source>
</reference>
<evidence type="ECO:0000256" key="7">
    <source>
        <dbReference type="ARBA" id="ARBA00022692"/>
    </source>
</evidence>
<evidence type="ECO:0000256" key="1">
    <source>
        <dbReference type="ARBA" id="ARBA00022448"/>
    </source>
</evidence>
<comment type="caution">
    <text evidence="16">Lacks conserved residue(s) required for the propagation of feature annotation.</text>
</comment>
<dbReference type="NCBIfam" id="TIGR01938">
    <property type="entry name" value="nqrC"/>
    <property type="match status" value="1"/>
</dbReference>
<evidence type="ECO:0000256" key="13">
    <source>
        <dbReference type="ARBA" id="ARBA00023075"/>
    </source>
</evidence>
<protein>
    <recommendedName>
        <fullName evidence="16 17">Na(+)-translocating NADH-quinone reductase subunit C</fullName>
        <shortName evidence="16 17">Na(+)-NQR subunit C</shortName>
        <shortName evidence="16 17">Na(+)-translocating NQR subunit C</shortName>
        <ecNumber evidence="16 17">7.2.1.1</ecNumber>
    </recommendedName>
    <alternativeName>
        <fullName evidence="16 17">NQR complex subunit C</fullName>
    </alternativeName>
    <alternativeName>
        <fullName evidence="16 17">NQR-1 subunit C</fullName>
    </alternativeName>
</protein>
<dbReference type="EC" id="7.2.1.1" evidence="16 17"/>
<evidence type="ECO:0000313" key="19">
    <source>
        <dbReference type="EMBL" id="VDR26779.1"/>
    </source>
</evidence>
<dbReference type="PANTHER" id="PTHR37838:SF1">
    <property type="entry name" value="NA(+)-TRANSLOCATING NADH-QUINONE REDUCTASE SUBUNIT C"/>
    <property type="match status" value="1"/>
</dbReference>
<dbReference type="EMBL" id="LR131271">
    <property type="protein sequence ID" value="VDR26779.1"/>
    <property type="molecule type" value="Genomic_DNA"/>
</dbReference>
<dbReference type="PIRSF" id="PIRSF009437">
    <property type="entry name" value="NQR-1_subunit_C"/>
    <property type="match status" value="1"/>
</dbReference>
<evidence type="ECO:0000256" key="9">
    <source>
        <dbReference type="ARBA" id="ARBA00022989"/>
    </source>
</evidence>
<keyword evidence="12 16" id="KW-0406">Ion transport</keyword>
<keyword evidence="10 16" id="KW-0520">NAD</keyword>
<keyword evidence="6 16" id="KW-0288">FMN</keyword>
<dbReference type="GO" id="GO:0016655">
    <property type="term" value="F:oxidoreductase activity, acting on NAD(P)H, quinone or similar compound as acceptor"/>
    <property type="evidence" value="ECO:0007669"/>
    <property type="project" value="UniProtKB-UniRule"/>
</dbReference>
<dbReference type="InterPro" id="IPR010204">
    <property type="entry name" value="NqrC"/>
</dbReference>
<dbReference type="KEGG" id="rtg:NCTC13098_03137"/>
<keyword evidence="9 16" id="KW-1133">Transmembrane helix</keyword>
<evidence type="ECO:0000256" key="3">
    <source>
        <dbReference type="ARBA" id="ARBA00022519"/>
    </source>
</evidence>
<keyword evidence="19" id="KW-0560">Oxidoreductase</keyword>
<dbReference type="InterPro" id="IPR007329">
    <property type="entry name" value="FMN-bd"/>
</dbReference>
<sequence>MAKRKIIVLSLMFFCVLFFAAAGGYFLLQKDNFAEPEGDETAAAVLKVAGLDESGQRDPQALRAQFQRRVSVRQLNLDSGELLAPGKGSAAQKRCVSLPAAGDPAQIRQRCSLVDIYLVHDKNETIQQIILPVFGKGAKSMMYALVAIDTDGRTVKDLLYYRQNETPLLGARVEDPQWLRQWAGKKVRDDRGQPALKVTQNSDGRNDDYTVDGISGATLTSNGVEKSINYWMGPQGYGRFLQRIQQDPAQLSAEPARD</sequence>
<keyword evidence="1 16" id="KW-0813">Transport</keyword>
<dbReference type="GO" id="GO:0005886">
    <property type="term" value="C:plasma membrane"/>
    <property type="evidence" value="ECO:0007669"/>
    <property type="project" value="UniProtKB-SubCell"/>
</dbReference>
<feature type="domain" description="FMN-binding" evidence="18">
    <location>
        <begin position="137"/>
        <end position="235"/>
    </location>
</feature>